<dbReference type="OrthoDB" id="1523230at2"/>
<sequence length="273" mass="28687">MPDLAKKIDAAAAAVRERCGRTPRVAVVTGTGLGGLAEAVAVEAEIPYLEIPHFPASTAPGHRGRLLLGELGGASVAVLDGRFHSYEGYTLAECTFPIRVVRALGAETLVLTNAAGGLNPAFELGDSMLIEDHIDLLPGNPLTGPNDDALGPRFPDMFEPYDRGLLALAREEAAAAGMTLREGVFVAVPGPNLETRAEYRMLRGFGADVVGMSTVPECIVAKHCGLKTLAFSVVTDLCDPDRLEPVDIAKIIATAERGGAALSALLQRVIPRL</sequence>
<keyword evidence="8" id="KW-1185">Reference proteome</keyword>
<evidence type="ECO:0000259" key="6">
    <source>
        <dbReference type="Pfam" id="PF01048"/>
    </source>
</evidence>
<comment type="pathway">
    <text evidence="1 5">Purine metabolism; purine nucleoside salvage.</text>
</comment>
<evidence type="ECO:0000256" key="1">
    <source>
        <dbReference type="ARBA" id="ARBA00005058"/>
    </source>
</evidence>
<dbReference type="NCBIfam" id="NF006054">
    <property type="entry name" value="PRK08202.1"/>
    <property type="match status" value="1"/>
</dbReference>
<protein>
    <recommendedName>
        <fullName evidence="5">Purine nucleoside phosphorylase</fullName>
        <ecNumber evidence="5">2.4.2.1</ecNumber>
    </recommendedName>
    <alternativeName>
        <fullName evidence="5">Inosine-guanosine phosphorylase</fullName>
    </alternativeName>
</protein>
<dbReference type="PIRSF" id="PIRSF000477">
    <property type="entry name" value="PurNPase"/>
    <property type="match status" value="1"/>
</dbReference>
<dbReference type="AlphaFoldDB" id="A0A517PDU4"/>
<evidence type="ECO:0000313" key="7">
    <source>
        <dbReference type="EMBL" id="QDT17558.1"/>
    </source>
</evidence>
<dbReference type="KEGG" id="acaf:CA12_36860"/>
<accession>A0A517PDU4</accession>
<evidence type="ECO:0000256" key="5">
    <source>
        <dbReference type="PIRNR" id="PIRNR000477"/>
    </source>
</evidence>
<dbReference type="InterPro" id="IPR000845">
    <property type="entry name" value="Nucleoside_phosphorylase_d"/>
</dbReference>
<comment type="similarity">
    <text evidence="2 5">Belongs to the PNP/MTAP phosphorylase family.</text>
</comment>
<dbReference type="GO" id="GO:0005737">
    <property type="term" value="C:cytoplasm"/>
    <property type="evidence" value="ECO:0007669"/>
    <property type="project" value="TreeGrafter"/>
</dbReference>
<name>A0A517PDU4_9PLAN</name>
<reference evidence="7 8" key="1">
    <citation type="submission" date="2019-02" db="EMBL/GenBank/DDBJ databases">
        <title>Deep-cultivation of Planctomycetes and their phenomic and genomic characterization uncovers novel biology.</title>
        <authorList>
            <person name="Wiegand S."/>
            <person name="Jogler M."/>
            <person name="Boedeker C."/>
            <person name="Pinto D."/>
            <person name="Vollmers J."/>
            <person name="Rivas-Marin E."/>
            <person name="Kohn T."/>
            <person name="Peeters S.H."/>
            <person name="Heuer A."/>
            <person name="Rast P."/>
            <person name="Oberbeckmann S."/>
            <person name="Bunk B."/>
            <person name="Jeske O."/>
            <person name="Meyerdierks A."/>
            <person name="Storesund J.E."/>
            <person name="Kallscheuer N."/>
            <person name="Luecker S."/>
            <person name="Lage O.M."/>
            <person name="Pohl T."/>
            <person name="Merkel B.J."/>
            <person name="Hornburger P."/>
            <person name="Mueller R.-W."/>
            <person name="Bruemmer F."/>
            <person name="Labrenz M."/>
            <person name="Spormann A.M."/>
            <person name="Op den Camp H."/>
            <person name="Overmann J."/>
            <person name="Amann R."/>
            <person name="Jetten M.S.M."/>
            <person name="Mascher T."/>
            <person name="Medema M.H."/>
            <person name="Devos D.P."/>
            <person name="Kaster A.-K."/>
            <person name="Ovreas L."/>
            <person name="Rohde M."/>
            <person name="Galperin M.Y."/>
            <person name="Jogler C."/>
        </authorList>
    </citation>
    <scope>NUCLEOTIDE SEQUENCE [LARGE SCALE GENOMIC DNA]</scope>
    <source>
        <strain evidence="7 8">CA12</strain>
    </source>
</reference>
<dbReference type="Proteomes" id="UP000318741">
    <property type="component" value="Chromosome"/>
</dbReference>
<evidence type="ECO:0000256" key="3">
    <source>
        <dbReference type="ARBA" id="ARBA00022676"/>
    </source>
</evidence>
<dbReference type="EMBL" id="CP036265">
    <property type="protein sequence ID" value="QDT17558.1"/>
    <property type="molecule type" value="Genomic_DNA"/>
</dbReference>
<keyword evidence="4 5" id="KW-0808">Transferase</keyword>
<dbReference type="Gene3D" id="3.40.50.1580">
    <property type="entry name" value="Nucleoside phosphorylase domain"/>
    <property type="match status" value="1"/>
</dbReference>
<dbReference type="PANTHER" id="PTHR11904">
    <property type="entry name" value="METHYLTHIOADENOSINE/PURINE NUCLEOSIDE PHOSPHORYLASE"/>
    <property type="match status" value="1"/>
</dbReference>
<dbReference type="PANTHER" id="PTHR11904:SF9">
    <property type="entry name" value="PURINE NUCLEOSIDE PHOSPHORYLASE-RELATED"/>
    <property type="match status" value="1"/>
</dbReference>
<organism evidence="7 8">
    <name type="scientific">Alienimonas californiensis</name>
    <dbReference type="NCBI Taxonomy" id="2527989"/>
    <lineage>
        <taxon>Bacteria</taxon>
        <taxon>Pseudomonadati</taxon>
        <taxon>Planctomycetota</taxon>
        <taxon>Planctomycetia</taxon>
        <taxon>Planctomycetales</taxon>
        <taxon>Planctomycetaceae</taxon>
        <taxon>Alienimonas</taxon>
    </lineage>
</organism>
<evidence type="ECO:0000256" key="4">
    <source>
        <dbReference type="ARBA" id="ARBA00022679"/>
    </source>
</evidence>
<keyword evidence="3 5" id="KW-0328">Glycosyltransferase</keyword>
<dbReference type="SUPFAM" id="SSF53167">
    <property type="entry name" value="Purine and uridine phosphorylases"/>
    <property type="match status" value="1"/>
</dbReference>
<evidence type="ECO:0000256" key="2">
    <source>
        <dbReference type="ARBA" id="ARBA00006751"/>
    </source>
</evidence>
<dbReference type="CDD" id="cd09009">
    <property type="entry name" value="PNP-EcPNPII_like"/>
    <property type="match status" value="1"/>
</dbReference>
<dbReference type="GO" id="GO:0009116">
    <property type="term" value="P:nucleoside metabolic process"/>
    <property type="evidence" value="ECO:0007669"/>
    <property type="project" value="InterPro"/>
</dbReference>
<dbReference type="EC" id="2.4.2.1" evidence="5"/>
<dbReference type="NCBIfam" id="TIGR01697">
    <property type="entry name" value="PNPH-PUNA-XAPA"/>
    <property type="match status" value="1"/>
</dbReference>
<proteinExistence type="inferred from homology"/>
<dbReference type="InterPro" id="IPR011268">
    <property type="entry name" value="Purine_phosphorylase"/>
</dbReference>
<dbReference type="InterPro" id="IPR035994">
    <property type="entry name" value="Nucleoside_phosphorylase_sf"/>
</dbReference>
<dbReference type="UniPathway" id="UPA00606"/>
<dbReference type="Pfam" id="PF01048">
    <property type="entry name" value="PNP_UDP_1"/>
    <property type="match status" value="1"/>
</dbReference>
<evidence type="ECO:0000313" key="8">
    <source>
        <dbReference type="Proteomes" id="UP000318741"/>
    </source>
</evidence>
<comment type="function">
    <text evidence="5">The purine nucleoside phosphorylases catalyze the phosphorolytic breakdown of the N-glycosidic bond in the beta-(deoxy)ribonucleoside molecules, with the formation of the corresponding free purine bases and pentose-1-phosphate.</text>
</comment>
<gene>
    <name evidence="7" type="primary">punA</name>
    <name evidence="7" type="ORF">CA12_36860</name>
</gene>
<dbReference type="GO" id="GO:0004731">
    <property type="term" value="F:purine-nucleoside phosphorylase activity"/>
    <property type="evidence" value="ECO:0007669"/>
    <property type="project" value="UniProtKB-EC"/>
</dbReference>
<feature type="domain" description="Nucleoside phosphorylase" evidence="6">
    <location>
        <begin position="24"/>
        <end position="270"/>
    </location>
</feature>